<protein>
    <submittedName>
        <fullName evidence="1">Uncharacterized protein</fullName>
    </submittedName>
</protein>
<evidence type="ECO:0000313" key="1">
    <source>
        <dbReference type="EMBL" id="JAV02494.1"/>
    </source>
</evidence>
<organism evidence="1">
    <name type="scientific">Nyssomyia neivai</name>
    <dbReference type="NCBI Taxonomy" id="330878"/>
    <lineage>
        <taxon>Eukaryota</taxon>
        <taxon>Metazoa</taxon>
        <taxon>Ecdysozoa</taxon>
        <taxon>Arthropoda</taxon>
        <taxon>Hexapoda</taxon>
        <taxon>Insecta</taxon>
        <taxon>Pterygota</taxon>
        <taxon>Neoptera</taxon>
        <taxon>Endopterygota</taxon>
        <taxon>Diptera</taxon>
        <taxon>Nematocera</taxon>
        <taxon>Psychodoidea</taxon>
        <taxon>Psychodidae</taxon>
        <taxon>Nyssomyia</taxon>
    </lineage>
</organism>
<accession>A0A1L8D840</accession>
<dbReference type="AlphaFoldDB" id="A0A1L8D840"/>
<proteinExistence type="predicted"/>
<dbReference type="EMBL" id="GFDF01011590">
    <property type="protein sequence ID" value="JAV02494.1"/>
    <property type="molecule type" value="Transcribed_RNA"/>
</dbReference>
<reference evidence="1" key="1">
    <citation type="submission" date="2016-12" db="EMBL/GenBank/DDBJ databases">
        <title>An insight into the sialome and mialome of the sand fly, Nyssomyia neivai.</title>
        <authorList>
            <person name="Sebastian V."/>
            <person name="Goulart T.M."/>
            <person name="Oliveira W."/>
            <person name="Calvo E."/>
            <person name="Oliveira L.F."/>
            <person name="Pinto M.C."/>
            <person name="Rosselino A.M."/>
            <person name="Ribeiro J.M."/>
        </authorList>
    </citation>
    <scope>NUCLEOTIDE SEQUENCE</scope>
</reference>
<name>A0A1L8D840_9DIPT</name>
<sequence length="80" mass="9483">MREELYLITKNTPTNLLMIFLLYVCNKYINSVKNLLKQQIYKLNLPSPPDNPSHFGIYSHLVGNEIKMIKLLLYKKRMLN</sequence>